<comment type="subcellular location">
    <subcellularLocation>
        <location evidence="6">Mitochondrion</location>
    </subcellularLocation>
</comment>
<keyword evidence="4 6" id="KW-0648">Protein biosynthesis</keyword>
<dbReference type="HAMAP" id="MF_00121">
    <property type="entry name" value="GatB"/>
    <property type="match status" value="1"/>
</dbReference>
<keyword evidence="3 6" id="KW-0067">ATP-binding</keyword>
<dbReference type="Proteomes" id="UP001194696">
    <property type="component" value="Unassembled WGS sequence"/>
</dbReference>
<proteinExistence type="inferred from homology"/>
<dbReference type="InterPro" id="IPR017958">
    <property type="entry name" value="Gln-tRNA_amidoTrfase_suB_CS"/>
</dbReference>
<comment type="similarity">
    <text evidence="6">Belongs to the amidase family. GatA subfamily.</text>
</comment>
<evidence type="ECO:0000256" key="4">
    <source>
        <dbReference type="ARBA" id="ARBA00022917"/>
    </source>
</evidence>
<dbReference type="SMART" id="SM00845">
    <property type="entry name" value="GatB_Yqey"/>
    <property type="match status" value="1"/>
</dbReference>
<feature type="active site" description="Acyl-ester intermediate" evidence="6">
    <location>
        <position position="174"/>
    </location>
</feature>
<dbReference type="PROSITE" id="PS01234">
    <property type="entry name" value="GATB"/>
    <property type="match status" value="1"/>
</dbReference>
<dbReference type="InterPro" id="IPR004412">
    <property type="entry name" value="GatA"/>
</dbReference>
<comment type="similarity">
    <text evidence="5">Belongs to the GatB/GatE family. GatB subfamily.</text>
</comment>
<comment type="function">
    <text evidence="6">Allows the formation of correctly charged Gln-tRNA(Gln) through the transamidation of misacylated Glu-tRNA(Gln) in the mitochondria. The reaction takes place in the presence of glutamine and ATP through an activated gamma-phospho-Glu-tRNA(Gln).</text>
</comment>
<dbReference type="PROSITE" id="PS00571">
    <property type="entry name" value="AMIDASES"/>
    <property type="match status" value="1"/>
</dbReference>
<dbReference type="InterPro" id="IPR020556">
    <property type="entry name" value="Amidase_CS"/>
</dbReference>
<dbReference type="SUPFAM" id="SSF75304">
    <property type="entry name" value="Amidase signature (AS) enzymes"/>
    <property type="match status" value="1"/>
</dbReference>
<name>A0ABQ7KFY1_9FUNG</name>
<dbReference type="NCBIfam" id="TIGR00133">
    <property type="entry name" value="gatB"/>
    <property type="match status" value="1"/>
</dbReference>
<evidence type="ECO:0000313" key="8">
    <source>
        <dbReference type="EMBL" id="KAG0298490.1"/>
    </source>
</evidence>
<dbReference type="NCBIfam" id="NF004012">
    <property type="entry name" value="PRK05477.1-2"/>
    <property type="match status" value="1"/>
</dbReference>
<evidence type="ECO:0000256" key="2">
    <source>
        <dbReference type="ARBA" id="ARBA00022741"/>
    </source>
</evidence>
<evidence type="ECO:0000256" key="5">
    <source>
        <dbReference type="HAMAP-Rule" id="MF_03147"/>
    </source>
</evidence>
<reference evidence="8 9" key="1">
    <citation type="journal article" date="2020" name="Fungal Divers.">
        <title>Resolving the Mortierellaceae phylogeny through synthesis of multi-gene phylogenetics and phylogenomics.</title>
        <authorList>
            <person name="Vandepol N."/>
            <person name="Liber J."/>
            <person name="Desiro A."/>
            <person name="Na H."/>
            <person name="Kennedy M."/>
            <person name="Barry K."/>
            <person name="Grigoriev I.V."/>
            <person name="Miller A.N."/>
            <person name="O'Donnell K."/>
            <person name="Stajich J.E."/>
            <person name="Bonito G."/>
        </authorList>
    </citation>
    <scope>NUCLEOTIDE SEQUENCE [LARGE SCALE GENOMIC DNA]</scope>
    <source>
        <strain evidence="8 9">AD045</strain>
    </source>
</reference>
<evidence type="ECO:0000313" key="9">
    <source>
        <dbReference type="Proteomes" id="UP001194696"/>
    </source>
</evidence>
<dbReference type="HAMAP" id="MF_00120">
    <property type="entry name" value="GatA"/>
    <property type="match status" value="1"/>
</dbReference>
<sequence length="869" mass="94988">MHQKNLTELRLALDTKAVSAIELAQHFLARIKAASALNAFLDINPECTLASAAQADTAIANGQAGPLTGIPIAHKDVFVTRHWKSTAGSKMLAHYKSPFEATVVERLANAGMVCVGKTNMDEFAMGSSTENSFFGSTQNPWDLSAVPGGSSGGSAAAVAARLVSAATGSDTGGSIRQPAAFTGVTGIKPTYGRVSRHGMIAFASSLDQAGPIAVSAADCALLLNALAGFDPRDSTSLERETEDFSRYLGHSWSAQVHASQPTPARQEQPNLKGLRIGVPKEYFGAGLAADVRTAIEAAFKVYESLGATLIEISLPKTELSIPVYYVLASAEASSNLSRFDGVRYGHRAAHYRDLADLYQKTRTEGFGAEVKRRILMGSYVLSHGYYDAYYVQAQKIRRIIAQDFQQSFAQCDVMMGPVSPTVAWNLAELAIRFGLTIGATITPRSVFERKHYFYPDLPKGYQISQCKLPVVQGGTLTIHVPAHEKTKQAAYQKTIHLTRAHLEEDAGKSLHEDFSEMTGIDLNRAGTPLLEIVTEPDMHSAAEALAYAKTLHTLVVWLGICDGNMQEGSFRCDANVSVRPINQAELGTRTEIKNLNSFRFLEEAINYEIQRQIELLEDGGMVKQETRLYDPERRETRPMRSKEDAHDYRYFPDPDLMPLVIDAAWIERVRSALPELPAAMQIRLIEQYGLSPYDAAVLTSSKALAAYYEGVVTHISALQKNQTIDPNLAKAAANWVMGELSSQLNRDNIEISACPVCPKQLARLLVRIADGTLSNKLAKEVFQAIWDEKSNDEQAADRIIEAKGLQQISDTSELDAIIEAVLSAHPKSVEEFRAGKEKAFNALIGQAMKATRGKANPQQINEILKRKLA</sequence>
<dbReference type="InterPro" id="IPR014746">
    <property type="entry name" value="Gln_synth/guanido_kin_cat_dom"/>
</dbReference>
<comment type="caution">
    <text evidence="8">The sequence shown here is derived from an EMBL/GenBank/DDBJ whole genome shotgun (WGS) entry which is preliminary data.</text>
</comment>
<accession>A0ABQ7KFY1</accession>
<dbReference type="Pfam" id="PF02637">
    <property type="entry name" value="GatB_Yqey"/>
    <property type="match status" value="1"/>
</dbReference>
<dbReference type="SUPFAM" id="SSF89095">
    <property type="entry name" value="GatB/YqeY motif"/>
    <property type="match status" value="1"/>
</dbReference>
<dbReference type="InterPro" id="IPR004413">
    <property type="entry name" value="GatB"/>
</dbReference>
<dbReference type="PANTHER" id="PTHR11659:SF0">
    <property type="entry name" value="GLUTAMYL-TRNA(GLN) AMIDOTRANSFERASE SUBUNIT B, MITOCHONDRIAL"/>
    <property type="match status" value="1"/>
</dbReference>
<dbReference type="Gene3D" id="1.10.10.410">
    <property type="match status" value="1"/>
</dbReference>
<gene>
    <name evidence="8" type="ORF">BGZ96_011419</name>
</gene>
<keyword evidence="9" id="KW-1185">Reference proteome</keyword>
<comment type="catalytic activity">
    <reaction evidence="6">
        <text>L-glutamyl-tRNA(Gln) + L-glutamine + ATP + H2O = L-glutaminyl-tRNA(Gln) + L-glutamate + ADP + phosphate + H(+)</text>
        <dbReference type="Rhea" id="RHEA:17521"/>
        <dbReference type="Rhea" id="RHEA-COMP:9681"/>
        <dbReference type="Rhea" id="RHEA-COMP:9684"/>
        <dbReference type="ChEBI" id="CHEBI:15377"/>
        <dbReference type="ChEBI" id="CHEBI:15378"/>
        <dbReference type="ChEBI" id="CHEBI:29985"/>
        <dbReference type="ChEBI" id="CHEBI:30616"/>
        <dbReference type="ChEBI" id="CHEBI:43474"/>
        <dbReference type="ChEBI" id="CHEBI:58359"/>
        <dbReference type="ChEBI" id="CHEBI:78520"/>
        <dbReference type="ChEBI" id="CHEBI:78521"/>
        <dbReference type="ChEBI" id="CHEBI:456216"/>
        <dbReference type="EC" id="6.3.5.7"/>
    </reaction>
</comment>
<dbReference type="InterPro" id="IPR018027">
    <property type="entry name" value="Asn/Gln_amidotransferase"/>
</dbReference>
<protein>
    <recommendedName>
        <fullName evidence="5 6">Multifunctional fusion protein</fullName>
    </recommendedName>
    <domain>
        <recommendedName>
            <fullName evidence="5">Glutamyl-tRNA(Gln) amidotransferase subunit B, mitochondrial</fullName>
            <shortName evidence="5">Glu-AdT subunit B</shortName>
            <ecNumber evidence="5">6.3.5.-</ecNumber>
        </recommendedName>
    </domain>
    <domain>
        <recommendedName>
            <fullName evidence="6">Glutamyl-tRNA(Gln) amidotransferase subunit A, mitochondrial</fullName>
            <shortName evidence="6">Glu-AdT subunit A</shortName>
            <ecNumber evidence="6">6.3.5.7</ecNumber>
        </recommendedName>
    </domain>
</protein>
<dbReference type="EC" id="6.3.5.7" evidence="6"/>
<dbReference type="InterPro" id="IPR017959">
    <property type="entry name" value="Asn/Gln-tRNA_amidoTrfase_suB/E"/>
</dbReference>
<dbReference type="PANTHER" id="PTHR11659">
    <property type="entry name" value="GLUTAMYL-TRNA GLN AMIDOTRANSFERASE SUBUNIT B MITOCHONDRIAL AND PROKARYOTIC PET112-RELATED"/>
    <property type="match status" value="1"/>
</dbReference>
<dbReference type="NCBIfam" id="NF004014">
    <property type="entry name" value="PRK05477.1-4"/>
    <property type="match status" value="1"/>
</dbReference>
<keyword evidence="1 6" id="KW-0436">Ligase</keyword>
<keyword evidence="2 6" id="KW-0547">Nucleotide-binding</keyword>
<dbReference type="Pfam" id="PF01425">
    <property type="entry name" value="Amidase"/>
    <property type="match status" value="1"/>
</dbReference>
<feature type="domain" description="Asn/Gln amidotransferase" evidence="7">
    <location>
        <begin position="706"/>
        <end position="868"/>
    </location>
</feature>
<comment type="subunit">
    <text evidence="6">Subunit of the heterotrimeric GatCAB amidotransferase (AdT) complex, composed of A, B and C subunits.</text>
</comment>
<dbReference type="InterPro" id="IPR023631">
    <property type="entry name" value="Amidase_dom"/>
</dbReference>
<dbReference type="InterPro" id="IPR003789">
    <property type="entry name" value="Asn/Gln_tRNA_amidoTrase-B-like"/>
</dbReference>
<evidence type="ECO:0000256" key="1">
    <source>
        <dbReference type="ARBA" id="ARBA00022598"/>
    </source>
</evidence>
<dbReference type="SUPFAM" id="SSF55931">
    <property type="entry name" value="Glutamine synthetase/guanido kinase"/>
    <property type="match status" value="1"/>
</dbReference>
<evidence type="ECO:0000259" key="7">
    <source>
        <dbReference type="SMART" id="SM00845"/>
    </source>
</evidence>
<feature type="active site" description="Charge relay system" evidence="6">
    <location>
        <position position="75"/>
    </location>
</feature>
<dbReference type="EC" id="6.3.5.-" evidence="5"/>
<keyword evidence="6" id="KW-0496">Mitochondrion</keyword>
<evidence type="ECO:0000256" key="3">
    <source>
        <dbReference type="ARBA" id="ARBA00022840"/>
    </source>
</evidence>
<dbReference type="InterPro" id="IPR023168">
    <property type="entry name" value="GatB_Yqey_C_2"/>
</dbReference>
<organism evidence="8 9">
    <name type="scientific">Linnemannia gamsii</name>
    <dbReference type="NCBI Taxonomy" id="64522"/>
    <lineage>
        <taxon>Eukaryota</taxon>
        <taxon>Fungi</taxon>
        <taxon>Fungi incertae sedis</taxon>
        <taxon>Mucoromycota</taxon>
        <taxon>Mortierellomycotina</taxon>
        <taxon>Mortierellomycetes</taxon>
        <taxon>Mortierellales</taxon>
        <taxon>Mortierellaceae</taxon>
        <taxon>Linnemannia</taxon>
    </lineage>
</organism>
<feature type="active site" description="Charge relay system" evidence="6">
    <location>
        <position position="150"/>
    </location>
</feature>
<dbReference type="Gene3D" id="3.90.1300.10">
    <property type="entry name" value="Amidase signature (AS) domain"/>
    <property type="match status" value="1"/>
</dbReference>
<dbReference type="InterPro" id="IPR036928">
    <property type="entry name" value="AS_sf"/>
</dbReference>
<dbReference type="EMBL" id="JAAAIM010000008">
    <property type="protein sequence ID" value="KAG0298490.1"/>
    <property type="molecule type" value="Genomic_DNA"/>
</dbReference>
<evidence type="ECO:0000256" key="6">
    <source>
        <dbReference type="HAMAP-Rule" id="MF_03150"/>
    </source>
</evidence>